<dbReference type="EMBL" id="MT142478">
    <property type="protein sequence ID" value="QJA82074.1"/>
    <property type="molecule type" value="Genomic_DNA"/>
</dbReference>
<organism evidence="1">
    <name type="scientific">viral metagenome</name>
    <dbReference type="NCBI Taxonomy" id="1070528"/>
    <lineage>
        <taxon>unclassified sequences</taxon>
        <taxon>metagenomes</taxon>
        <taxon>organismal metagenomes</taxon>
    </lineage>
</organism>
<gene>
    <name evidence="4" type="ORF">MM415A00447_0020</name>
    <name evidence="3" type="ORF">MM415B00439_0011</name>
    <name evidence="2" type="ORF">TM448A00343_0011</name>
    <name evidence="1" type="ORF">TM448B00310_0044</name>
</gene>
<evidence type="ECO:0000313" key="4">
    <source>
        <dbReference type="EMBL" id="QJA82074.1"/>
    </source>
</evidence>
<accession>A0A6H1Z8A3</accession>
<dbReference type="EMBL" id="MT144609">
    <property type="protein sequence ID" value="QJA43607.1"/>
    <property type="molecule type" value="Genomic_DNA"/>
</dbReference>
<dbReference type="EMBL" id="MT141531">
    <property type="protein sequence ID" value="QJA65055.1"/>
    <property type="molecule type" value="Genomic_DNA"/>
</dbReference>
<evidence type="ECO:0000313" key="1">
    <source>
        <dbReference type="EMBL" id="QJA43607.1"/>
    </source>
</evidence>
<evidence type="ECO:0000313" key="3">
    <source>
        <dbReference type="EMBL" id="QJA65055.1"/>
    </source>
</evidence>
<protein>
    <submittedName>
        <fullName evidence="1">Uncharacterized protein</fullName>
    </submittedName>
</protein>
<reference evidence="1" key="1">
    <citation type="submission" date="2020-03" db="EMBL/GenBank/DDBJ databases">
        <title>The deep terrestrial virosphere.</title>
        <authorList>
            <person name="Holmfeldt K."/>
            <person name="Nilsson E."/>
            <person name="Simone D."/>
            <person name="Lopez-Fernandez M."/>
            <person name="Wu X."/>
            <person name="de Brujin I."/>
            <person name="Lundin D."/>
            <person name="Andersson A."/>
            <person name="Bertilsson S."/>
            <person name="Dopson M."/>
        </authorList>
    </citation>
    <scope>NUCLEOTIDE SEQUENCE</scope>
    <source>
        <strain evidence="4">MM415A00447</strain>
        <strain evidence="3">MM415B00439</strain>
        <strain evidence="2">TM448A00343</strain>
        <strain evidence="1">TM448B00310</strain>
    </source>
</reference>
<sequence length="72" mass="7812">MPNIITVPKRKFTGAETGDFAMASMLPVTFESKVLFGLNANKPTNPAVGNIWVATDTSQTYVCYTAGIWTLL</sequence>
<evidence type="ECO:0000313" key="2">
    <source>
        <dbReference type="EMBL" id="QJA46259.1"/>
    </source>
</evidence>
<name>A0A6H1Z8A3_9ZZZZ</name>
<proteinExistence type="predicted"/>
<dbReference type="AlphaFoldDB" id="A0A6H1Z8A3"/>
<dbReference type="EMBL" id="MT144006">
    <property type="protein sequence ID" value="QJA46259.1"/>
    <property type="molecule type" value="Genomic_DNA"/>
</dbReference>